<organism evidence="1 2">
    <name type="scientific">Rhizophagus clarus</name>
    <dbReference type="NCBI Taxonomy" id="94130"/>
    <lineage>
        <taxon>Eukaryota</taxon>
        <taxon>Fungi</taxon>
        <taxon>Fungi incertae sedis</taxon>
        <taxon>Mucoromycota</taxon>
        <taxon>Glomeromycotina</taxon>
        <taxon>Glomeromycetes</taxon>
        <taxon>Glomerales</taxon>
        <taxon>Glomeraceae</taxon>
        <taxon>Rhizophagus</taxon>
    </lineage>
</organism>
<evidence type="ECO:0000313" key="1">
    <source>
        <dbReference type="EMBL" id="GBC09792.1"/>
    </source>
</evidence>
<dbReference type="EMBL" id="BEXD01004327">
    <property type="protein sequence ID" value="GBC09792.1"/>
    <property type="molecule type" value="Genomic_DNA"/>
</dbReference>
<accession>A0A2Z6SHP6</accession>
<dbReference type="AlphaFoldDB" id="A0A2Z6SHP6"/>
<protein>
    <submittedName>
        <fullName evidence="1">Uncharacterized protein</fullName>
    </submittedName>
</protein>
<keyword evidence="2" id="KW-1185">Reference proteome</keyword>
<dbReference type="Proteomes" id="UP000247702">
    <property type="component" value="Unassembled WGS sequence"/>
</dbReference>
<evidence type="ECO:0000313" key="2">
    <source>
        <dbReference type="Proteomes" id="UP000247702"/>
    </source>
</evidence>
<proteinExistence type="predicted"/>
<gene>
    <name evidence="1" type="ORF">RclHR1_09100005</name>
</gene>
<sequence length="112" mass="13486">MDLPLNFKKWSKVLEKSYLQYIWTSESKKHTYVDRSKIGPKVVEGVLTSYRNCNPNTQRYRDNYYPETERVIIQQKVDNKLLRVVINPRTNPWTIITFIPGSARRYWNKNVF</sequence>
<reference evidence="1 2" key="1">
    <citation type="submission" date="2017-11" db="EMBL/GenBank/DDBJ databases">
        <title>The genome of Rhizophagus clarus HR1 reveals common genetic basis of auxotrophy among arbuscular mycorrhizal fungi.</title>
        <authorList>
            <person name="Kobayashi Y."/>
        </authorList>
    </citation>
    <scope>NUCLEOTIDE SEQUENCE [LARGE SCALE GENOMIC DNA]</scope>
    <source>
        <strain evidence="1 2">HR1</strain>
    </source>
</reference>
<comment type="caution">
    <text evidence="1">The sequence shown here is derived from an EMBL/GenBank/DDBJ whole genome shotgun (WGS) entry which is preliminary data.</text>
</comment>
<name>A0A2Z6SHP6_9GLOM</name>